<evidence type="ECO:0000313" key="2">
    <source>
        <dbReference type="Proteomes" id="UP001164929"/>
    </source>
</evidence>
<protein>
    <submittedName>
        <fullName evidence="1">Uncharacterized protein</fullName>
    </submittedName>
</protein>
<comment type="caution">
    <text evidence="1">The sequence shown here is derived from an EMBL/GenBank/DDBJ whole genome shotgun (WGS) entry which is preliminary data.</text>
</comment>
<reference evidence="1" key="1">
    <citation type="journal article" date="2023" name="Mol. Ecol. Resour.">
        <title>Chromosome-level genome assembly of a triploid poplar Populus alba 'Berolinensis'.</title>
        <authorList>
            <person name="Chen S."/>
            <person name="Yu Y."/>
            <person name="Wang X."/>
            <person name="Wang S."/>
            <person name="Zhang T."/>
            <person name="Zhou Y."/>
            <person name="He R."/>
            <person name="Meng N."/>
            <person name="Wang Y."/>
            <person name="Liu W."/>
            <person name="Liu Z."/>
            <person name="Liu J."/>
            <person name="Guo Q."/>
            <person name="Huang H."/>
            <person name="Sederoff R.R."/>
            <person name="Wang G."/>
            <person name="Qu G."/>
            <person name="Chen S."/>
        </authorList>
    </citation>
    <scope>NUCLEOTIDE SEQUENCE</scope>
    <source>
        <strain evidence="1">SC-2020</strain>
    </source>
</reference>
<dbReference type="InterPro" id="IPR024867">
    <property type="entry name" value="NFRKB"/>
</dbReference>
<accession>A0AAD6QRS0</accession>
<dbReference type="AlphaFoldDB" id="A0AAD6QRS0"/>
<dbReference type="PANTHER" id="PTHR13052">
    <property type="entry name" value="NFRKB-RELATED"/>
    <property type="match status" value="1"/>
</dbReference>
<dbReference type="PANTHER" id="PTHR13052:SF2">
    <property type="entry name" value="NUCLEAR FACTOR KAPPA-B-BINDING PROTEIN"/>
    <property type="match status" value="1"/>
</dbReference>
<gene>
    <name evidence="1" type="ORF">NC653_018072</name>
</gene>
<evidence type="ECO:0000313" key="1">
    <source>
        <dbReference type="EMBL" id="KAJ6995487.1"/>
    </source>
</evidence>
<keyword evidence="2" id="KW-1185">Reference proteome</keyword>
<dbReference type="Proteomes" id="UP001164929">
    <property type="component" value="Chromosome 6"/>
</dbReference>
<organism evidence="1 2">
    <name type="scientific">Populus alba x Populus x berolinensis</name>
    <dbReference type="NCBI Taxonomy" id="444605"/>
    <lineage>
        <taxon>Eukaryota</taxon>
        <taxon>Viridiplantae</taxon>
        <taxon>Streptophyta</taxon>
        <taxon>Embryophyta</taxon>
        <taxon>Tracheophyta</taxon>
        <taxon>Spermatophyta</taxon>
        <taxon>Magnoliopsida</taxon>
        <taxon>eudicotyledons</taxon>
        <taxon>Gunneridae</taxon>
        <taxon>Pentapetalae</taxon>
        <taxon>rosids</taxon>
        <taxon>fabids</taxon>
        <taxon>Malpighiales</taxon>
        <taxon>Salicaceae</taxon>
        <taxon>Saliceae</taxon>
        <taxon>Populus</taxon>
    </lineage>
</organism>
<sequence>MSDLKISKKQHQLVKSLKQSHALGDLDNLHVQPYKEFVKEEHKKLQEHWIQLANEDRSAAYICRLCFRIRLIKKP</sequence>
<dbReference type="EMBL" id="JAQIZT010000006">
    <property type="protein sequence ID" value="KAJ6995487.1"/>
    <property type="molecule type" value="Genomic_DNA"/>
</dbReference>
<dbReference type="GO" id="GO:0031011">
    <property type="term" value="C:Ino80 complex"/>
    <property type="evidence" value="ECO:0007669"/>
    <property type="project" value="InterPro"/>
</dbReference>
<proteinExistence type="predicted"/>
<name>A0AAD6QRS0_9ROSI</name>